<dbReference type="InterPro" id="IPR037171">
    <property type="entry name" value="NagB/RpiA_transferase-like"/>
</dbReference>
<dbReference type="EC" id="6.3.3.2" evidence="4"/>
<dbReference type="GO" id="GO:0035999">
    <property type="term" value="P:tetrahydrofolate interconversion"/>
    <property type="evidence" value="ECO:0007669"/>
    <property type="project" value="TreeGrafter"/>
</dbReference>
<evidence type="ECO:0000256" key="1">
    <source>
        <dbReference type="ARBA" id="ARBA00010638"/>
    </source>
</evidence>
<evidence type="ECO:0000256" key="3">
    <source>
        <dbReference type="ARBA" id="ARBA00022840"/>
    </source>
</evidence>
<dbReference type="PANTHER" id="PTHR23407:SF1">
    <property type="entry name" value="5-FORMYLTETRAHYDROFOLATE CYCLO-LIGASE"/>
    <property type="match status" value="1"/>
</dbReference>
<dbReference type="InterPro" id="IPR002698">
    <property type="entry name" value="FTHF_cligase"/>
</dbReference>
<proteinExistence type="inferred from homology"/>
<dbReference type="AlphaFoldDB" id="A0A3B0Y077"/>
<dbReference type="SUPFAM" id="SSF100950">
    <property type="entry name" value="NagB/RpiA/CoA transferase-like"/>
    <property type="match status" value="1"/>
</dbReference>
<dbReference type="InterPro" id="IPR024185">
    <property type="entry name" value="FTHF_cligase-like_sf"/>
</dbReference>
<dbReference type="EMBL" id="UOFN01000027">
    <property type="protein sequence ID" value="VAW74055.1"/>
    <property type="molecule type" value="Genomic_DNA"/>
</dbReference>
<keyword evidence="2" id="KW-0547">Nucleotide-binding</keyword>
<dbReference type="GO" id="GO:0030272">
    <property type="term" value="F:5-formyltetrahydrofolate cyclo-ligase activity"/>
    <property type="evidence" value="ECO:0007669"/>
    <property type="project" value="UniProtKB-EC"/>
</dbReference>
<gene>
    <name evidence="4" type="ORF">MNBD_GAMMA15-1743</name>
</gene>
<accession>A0A3B0Y077</accession>
<dbReference type="Pfam" id="PF01812">
    <property type="entry name" value="5-FTHF_cyc-lig"/>
    <property type="match status" value="1"/>
</dbReference>
<protein>
    <submittedName>
        <fullName evidence="4">5-formyltetrahydrofolate cyclo-ligase</fullName>
        <ecNumber evidence="4">6.3.3.2</ecNumber>
    </submittedName>
</protein>
<organism evidence="4">
    <name type="scientific">hydrothermal vent metagenome</name>
    <dbReference type="NCBI Taxonomy" id="652676"/>
    <lineage>
        <taxon>unclassified sequences</taxon>
        <taxon>metagenomes</taxon>
        <taxon>ecological metagenomes</taxon>
    </lineage>
</organism>
<dbReference type="GO" id="GO:0009396">
    <property type="term" value="P:folic acid-containing compound biosynthetic process"/>
    <property type="evidence" value="ECO:0007669"/>
    <property type="project" value="TreeGrafter"/>
</dbReference>
<keyword evidence="4" id="KW-0436">Ligase</keyword>
<name>A0A3B0Y077_9ZZZZ</name>
<dbReference type="GO" id="GO:0005524">
    <property type="term" value="F:ATP binding"/>
    <property type="evidence" value="ECO:0007669"/>
    <property type="project" value="UniProtKB-KW"/>
</dbReference>
<sequence length="196" mass="23149">MTSRSDQRKKLRKLRRAIEPGEHQRRSRILCQRLMQHRLFRNSRRIAVYLAADGEVDTRFLIDSAWALGKQVYLPVLRPFGENHLWFARYEPDTPLFKNRYDIAEPEIEHVRRIEAFALDLVLVPLVGFDARGNRLGMGGGFYDRSFAHLLRRRHWQKPRLIGLAFDLQQVNYLPAKDWDVPLCAVATEHRITEFK</sequence>
<comment type="similarity">
    <text evidence="1">Belongs to the 5-formyltetrahydrofolate cyclo-ligase family.</text>
</comment>
<dbReference type="PIRSF" id="PIRSF006806">
    <property type="entry name" value="FTHF_cligase"/>
    <property type="match status" value="1"/>
</dbReference>
<dbReference type="PANTHER" id="PTHR23407">
    <property type="entry name" value="ATPASE INHIBITOR/5-FORMYLTETRAHYDROFOLATE CYCLO-LIGASE"/>
    <property type="match status" value="1"/>
</dbReference>
<evidence type="ECO:0000313" key="4">
    <source>
        <dbReference type="EMBL" id="VAW74055.1"/>
    </source>
</evidence>
<dbReference type="NCBIfam" id="TIGR02727">
    <property type="entry name" value="MTHFS_bact"/>
    <property type="match status" value="1"/>
</dbReference>
<keyword evidence="3" id="KW-0067">ATP-binding</keyword>
<dbReference type="Gene3D" id="3.40.50.10420">
    <property type="entry name" value="NagB/RpiA/CoA transferase-like"/>
    <property type="match status" value="1"/>
</dbReference>
<evidence type="ECO:0000256" key="2">
    <source>
        <dbReference type="ARBA" id="ARBA00022741"/>
    </source>
</evidence>
<reference evidence="4" key="1">
    <citation type="submission" date="2018-06" db="EMBL/GenBank/DDBJ databases">
        <authorList>
            <person name="Zhirakovskaya E."/>
        </authorList>
    </citation>
    <scope>NUCLEOTIDE SEQUENCE</scope>
</reference>